<evidence type="ECO:0000313" key="3">
    <source>
        <dbReference type="Proteomes" id="UP001278995"/>
    </source>
</evidence>
<evidence type="ECO:0008006" key="5">
    <source>
        <dbReference type="Google" id="ProtNLM"/>
    </source>
</evidence>
<dbReference type="AlphaFoldDB" id="A0AB35UT64"/>
<evidence type="ECO:0000313" key="2">
    <source>
        <dbReference type="EMBL" id="MDY6550398.1"/>
    </source>
</evidence>
<proteinExistence type="predicted"/>
<organism evidence="1 3">
    <name type="scientific">Acinetobacter faecalis</name>
    <dbReference type="NCBI Taxonomy" id="2665161"/>
    <lineage>
        <taxon>Bacteria</taxon>
        <taxon>Pseudomonadati</taxon>
        <taxon>Pseudomonadota</taxon>
        <taxon>Gammaproteobacteria</taxon>
        <taxon>Moraxellales</taxon>
        <taxon>Moraxellaceae</taxon>
        <taxon>Acinetobacter</taxon>
    </lineage>
</organism>
<gene>
    <name evidence="2" type="ORF">SKM48_06480</name>
    <name evidence="1" type="ORF">SKM51_00290</name>
</gene>
<dbReference type="EMBL" id="JAXHPL010000001">
    <property type="protein sequence ID" value="MDY6485668.1"/>
    <property type="molecule type" value="Genomic_DNA"/>
</dbReference>
<evidence type="ECO:0000313" key="4">
    <source>
        <dbReference type="Proteomes" id="UP001284094"/>
    </source>
</evidence>
<dbReference type="RefSeq" id="WP_171501247.1">
    <property type="nucleotide sequence ID" value="NZ_JAXHPD010000001.1"/>
</dbReference>
<protein>
    <recommendedName>
        <fullName evidence="5">50S ribosomal protein L33</fullName>
    </recommendedName>
</protein>
<sequence length="56" mass="6282">MSMSKAIVKKGLKVLDSTTKNHSYLVDAEGKEVQITSTMVRNVCTQLLNQCRKIKN</sequence>
<keyword evidence="4" id="KW-1185">Reference proteome</keyword>
<dbReference type="Proteomes" id="UP001278995">
    <property type="component" value="Unassembled WGS sequence"/>
</dbReference>
<evidence type="ECO:0000313" key="1">
    <source>
        <dbReference type="EMBL" id="MDY6485668.1"/>
    </source>
</evidence>
<dbReference type="GeneID" id="86887305"/>
<dbReference type="InterPro" id="IPR054635">
    <property type="entry name" value="PA1571-like"/>
</dbReference>
<dbReference type="Proteomes" id="UP001284094">
    <property type="component" value="Unassembled WGS sequence"/>
</dbReference>
<name>A0AB35UT64_9GAMM</name>
<reference evidence="2" key="2">
    <citation type="submission" date="2023-11" db="EMBL/GenBank/DDBJ databases">
        <authorList>
            <person name="Kyselkova M."/>
            <person name="Xanthopoulou K."/>
            <person name="Shestivska V."/>
            <person name="Spanelova P."/>
            <person name="Maixnerova M."/>
            <person name="Higgins P.G."/>
            <person name="Nemec A."/>
        </authorList>
    </citation>
    <scope>NUCLEOTIDE SEQUENCE</scope>
    <source>
        <strain evidence="2">ANC 7225</strain>
    </source>
</reference>
<dbReference type="EMBL" id="JAXHPO010000022">
    <property type="protein sequence ID" value="MDY6550398.1"/>
    <property type="molecule type" value="Genomic_DNA"/>
</dbReference>
<dbReference type="NCBIfam" id="NF045613">
    <property type="entry name" value="PA1571_fam"/>
    <property type="match status" value="1"/>
</dbReference>
<reference evidence="2 4" key="3">
    <citation type="journal article" date="2024" name="Syst. Appl. Microbiol.">
        <title>Evidence for the occurrence of Acinetobacter faecalis in cattle feces and its emended description.</title>
        <authorList>
            <person name="Kyselkova M."/>
            <person name="Xanthopoulou K."/>
            <person name="Shestivska V."/>
            <person name="Spanelova P."/>
            <person name="Maixnerova M."/>
            <person name="Higgins P.G."/>
            <person name="Nemec A."/>
        </authorList>
    </citation>
    <scope>NUCLEOTIDE SEQUENCE [LARGE SCALE GENOMIC DNA]</scope>
    <source>
        <strain evidence="2 4">ANC 7225</strain>
    </source>
</reference>
<reference evidence="1 3" key="1">
    <citation type="submission" date="2023-11" db="EMBL/GenBank/DDBJ databases">
        <title>The common occurrence of Acinetobacte faecalis in cattle feces and its emended description.</title>
        <authorList>
            <person name="Kyselkova M."/>
            <person name="Xanthopoulou K."/>
            <person name="Shestivska V."/>
            <person name="Spanelova P."/>
            <person name="Maixnerova M."/>
            <person name="Higgins P.G."/>
            <person name="Nemec A."/>
        </authorList>
    </citation>
    <scope>NUCLEOTIDE SEQUENCE [LARGE SCALE GENOMIC DNA]</scope>
    <source>
        <strain evidence="1 3">ANC 7483</strain>
    </source>
</reference>
<comment type="caution">
    <text evidence="1">The sequence shown here is derived from an EMBL/GenBank/DDBJ whole genome shotgun (WGS) entry which is preliminary data.</text>
</comment>
<accession>A0AB35UT64</accession>